<evidence type="ECO:0000256" key="1">
    <source>
        <dbReference type="ARBA" id="ARBA00010592"/>
    </source>
</evidence>
<dbReference type="EMBL" id="AWGH01000041">
    <property type="protein sequence ID" value="ODN82324.1"/>
    <property type="molecule type" value="Genomic_DNA"/>
</dbReference>
<dbReference type="RefSeq" id="XP_019028279.1">
    <property type="nucleotide sequence ID" value="XM_019179732.1"/>
</dbReference>
<proteinExistence type="inferred from homology"/>
<dbReference type="InterPro" id="IPR049633">
    <property type="entry name" value="Ribosomal_eL6_CS"/>
</dbReference>
<keyword evidence="7" id="KW-1185">Reference proteome</keyword>
<dbReference type="Gene3D" id="2.30.30.30">
    <property type="match status" value="1"/>
</dbReference>
<dbReference type="GO" id="GO:0003723">
    <property type="term" value="F:RNA binding"/>
    <property type="evidence" value="ECO:0007669"/>
    <property type="project" value="TreeGrafter"/>
</dbReference>
<comment type="similarity">
    <text evidence="1 4">Belongs to the eukaryotic ribosomal protein eL6 family.</text>
</comment>
<dbReference type="Proteomes" id="UP000094819">
    <property type="component" value="Unassembled WGS sequence"/>
</dbReference>
<dbReference type="GeneID" id="30196955"/>
<dbReference type="GO" id="GO:0000027">
    <property type="term" value="P:ribosomal large subunit assembly"/>
    <property type="evidence" value="ECO:0007669"/>
    <property type="project" value="TreeGrafter"/>
</dbReference>
<name>A0A1E3I151_9TREE</name>
<dbReference type="Pfam" id="PF01159">
    <property type="entry name" value="Ribosomal_L6e"/>
    <property type="match status" value="1"/>
</dbReference>
<evidence type="ECO:0000256" key="3">
    <source>
        <dbReference type="ARBA" id="ARBA00023274"/>
    </source>
</evidence>
<dbReference type="FunFam" id="2.30.30.30:FF:000014">
    <property type="entry name" value="60S ribosomal protein L6"/>
    <property type="match status" value="1"/>
</dbReference>
<feature type="compositionally biased region" description="Basic and acidic residues" evidence="5">
    <location>
        <begin position="44"/>
        <end position="55"/>
    </location>
</feature>
<sequence>MARSSTLAPNVGRLSRSQVAAKRGLFKGKKTAQAPAKAEAPATTEKKVGGAKNGEKRLVPTSKASKYYPAEDVRKPKISRKTAAKTVLRNSITPGTVLILLAGRFSGKRVVFLKQLDSGLLLVSGPHKINGVPLRRVSQAYVIATSTKVDISAVSIPESINDAYFTKAKAAKSTKEGEFFGEGQEKKAFPEEKKAEQKAVDAALIASIKKVDNLSKYLKSSWGLSKGDRFHELKF</sequence>
<dbReference type="GO" id="GO:0003735">
    <property type="term" value="F:structural constituent of ribosome"/>
    <property type="evidence" value="ECO:0007669"/>
    <property type="project" value="InterPro"/>
</dbReference>
<dbReference type="SUPFAM" id="SSF50104">
    <property type="entry name" value="Translation proteins SH3-like domain"/>
    <property type="match status" value="1"/>
</dbReference>
<protein>
    <recommendedName>
        <fullName evidence="4">60S ribosomal protein L6</fullName>
    </recommendedName>
</protein>
<dbReference type="InterPro" id="IPR014722">
    <property type="entry name" value="Rib_uL2_dom2"/>
</dbReference>
<gene>
    <name evidence="6" type="ORF">L198_07744</name>
</gene>
<dbReference type="CDD" id="cd13156">
    <property type="entry name" value="KOW_RPL6"/>
    <property type="match status" value="1"/>
</dbReference>
<dbReference type="PANTHER" id="PTHR10715:SF0">
    <property type="entry name" value="LARGE RIBOSOMAL SUBUNIT PROTEIN EL6"/>
    <property type="match status" value="1"/>
</dbReference>
<dbReference type="OrthoDB" id="2436667at2759"/>
<accession>A0A1E3I151</accession>
<dbReference type="GO" id="GO:0002181">
    <property type="term" value="P:cytoplasmic translation"/>
    <property type="evidence" value="ECO:0007669"/>
    <property type="project" value="TreeGrafter"/>
</dbReference>
<evidence type="ECO:0000256" key="2">
    <source>
        <dbReference type="ARBA" id="ARBA00022980"/>
    </source>
</evidence>
<dbReference type="PROSITE" id="PS01170">
    <property type="entry name" value="RIBOSOMAL_L6E"/>
    <property type="match status" value="1"/>
</dbReference>
<feature type="compositionally biased region" description="Low complexity" evidence="5">
    <location>
        <begin position="31"/>
        <end position="43"/>
    </location>
</feature>
<evidence type="ECO:0000256" key="4">
    <source>
        <dbReference type="RuleBase" id="RU000662"/>
    </source>
</evidence>
<dbReference type="InterPro" id="IPR008991">
    <property type="entry name" value="Translation_prot_SH3-like_sf"/>
</dbReference>
<evidence type="ECO:0000313" key="6">
    <source>
        <dbReference type="EMBL" id="ODN82324.1"/>
    </source>
</evidence>
<evidence type="ECO:0000256" key="5">
    <source>
        <dbReference type="SAM" id="MobiDB-lite"/>
    </source>
</evidence>
<dbReference type="GO" id="GO:0022625">
    <property type="term" value="C:cytosolic large ribosomal subunit"/>
    <property type="evidence" value="ECO:0007669"/>
    <property type="project" value="TreeGrafter"/>
</dbReference>
<keyword evidence="3 4" id="KW-0687">Ribonucleoprotein</keyword>
<dbReference type="AlphaFoldDB" id="A0A1E3I151"/>
<comment type="caution">
    <text evidence="6">The sequence shown here is derived from an EMBL/GenBank/DDBJ whole genome shotgun (WGS) entry which is preliminary data.</text>
</comment>
<dbReference type="InterPro" id="IPR041997">
    <property type="entry name" value="Ribosomal_eL6_KOW"/>
</dbReference>
<dbReference type="InterPro" id="IPR000915">
    <property type="entry name" value="60S_ribosomal_eL6"/>
</dbReference>
<feature type="region of interest" description="Disordered" evidence="5">
    <location>
        <begin position="22"/>
        <end position="55"/>
    </location>
</feature>
<evidence type="ECO:0000313" key="7">
    <source>
        <dbReference type="Proteomes" id="UP000094819"/>
    </source>
</evidence>
<organism evidence="6 7">
    <name type="scientific">Cryptococcus wingfieldii CBS 7118</name>
    <dbReference type="NCBI Taxonomy" id="1295528"/>
    <lineage>
        <taxon>Eukaryota</taxon>
        <taxon>Fungi</taxon>
        <taxon>Dikarya</taxon>
        <taxon>Basidiomycota</taxon>
        <taxon>Agaricomycotina</taxon>
        <taxon>Tremellomycetes</taxon>
        <taxon>Tremellales</taxon>
        <taxon>Cryptococcaceae</taxon>
        <taxon>Cryptococcus</taxon>
    </lineage>
</organism>
<keyword evidence="2 4" id="KW-0689">Ribosomal protein</keyword>
<dbReference type="PANTHER" id="PTHR10715">
    <property type="entry name" value="60S RIBOSOMAL PROTEIN L6"/>
    <property type="match status" value="1"/>
</dbReference>
<reference evidence="6 7" key="1">
    <citation type="submission" date="2016-06" db="EMBL/GenBank/DDBJ databases">
        <title>Evolution of pathogenesis and genome organization in the Tremellales.</title>
        <authorList>
            <person name="Cuomo C."/>
            <person name="Litvintseva A."/>
            <person name="Heitman J."/>
            <person name="Chen Y."/>
            <person name="Sun S."/>
            <person name="Springer D."/>
            <person name="Dromer F."/>
            <person name="Young S."/>
            <person name="Zeng Q."/>
            <person name="Chapman S."/>
            <person name="Gujja S."/>
            <person name="Saif S."/>
            <person name="Birren B."/>
        </authorList>
    </citation>
    <scope>NUCLEOTIDE SEQUENCE [LARGE SCALE GENOMIC DNA]</scope>
    <source>
        <strain evidence="6 7">CBS 7118</strain>
    </source>
</reference>